<evidence type="ECO:0000313" key="1">
    <source>
        <dbReference type="EMBL" id="KQS61980.1"/>
    </source>
</evidence>
<gene>
    <name evidence="1" type="primary">Dere\GG27088</name>
    <name evidence="1" type="synonym">GG27088</name>
    <name evidence="1" type="ORF">Dere_GG27088</name>
</gene>
<evidence type="ECO:0000313" key="2">
    <source>
        <dbReference type="Proteomes" id="UP000008711"/>
    </source>
</evidence>
<dbReference type="OrthoDB" id="7829639at2759"/>
<reference evidence="1 2" key="2">
    <citation type="journal article" date="2008" name="Bioinformatics">
        <title>Assembly reconciliation.</title>
        <authorList>
            <person name="Zimin A.V."/>
            <person name="Smith D.R."/>
            <person name="Sutton G."/>
            <person name="Yorke J.A."/>
        </authorList>
    </citation>
    <scope>NUCLEOTIDE SEQUENCE [LARGE SCALE GENOMIC DNA]</scope>
    <source>
        <strain evidence="1 2">TSC#14021-0224.01</strain>
    </source>
</reference>
<keyword evidence="2" id="KW-1185">Reference proteome</keyword>
<name>A0A0Q5VLT6_DROER</name>
<organism evidence="1 2">
    <name type="scientific">Drosophila erecta</name>
    <name type="common">Fruit fly</name>
    <dbReference type="NCBI Taxonomy" id="7220"/>
    <lineage>
        <taxon>Eukaryota</taxon>
        <taxon>Metazoa</taxon>
        <taxon>Ecdysozoa</taxon>
        <taxon>Arthropoda</taxon>
        <taxon>Hexapoda</taxon>
        <taxon>Insecta</taxon>
        <taxon>Pterygota</taxon>
        <taxon>Neoptera</taxon>
        <taxon>Endopterygota</taxon>
        <taxon>Diptera</taxon>
        <taxon>Brachycera</taxon>
        <taxon>Muscomorpha</taxon>
        <taxon>Ephydroidea</taxon>
        <taxon>Drosophilidae</taxon>
        <taxon>Drosophila</taxon>
        <taxon>Sophophora</taxon>
    </lineage>
</organism>
<dbReference type="Proteomes" id="UP000008711">
    <property type="component" value="Unassembled WGS sequence"/>
</dbReference>
<accession>A0A0Q5VLT6</accession>
<protein>
    <submittedName>
        <fullName evidence="1">Uncharacterized protein</fullName>
    </submittedName>
</protein>
<reference evidence="1 2" key="1">
    <citation type="journal article" date="2007" name="Nature">
        <title>Evolution of genes and genomes on the Drosophila phylogeny.</title>
        <authorList>
            <consortium name="Drosophila 12 Genomes Consortium"/>
            <person name="Clark A.G."/>
            <person name="Eisen M.B."/>
            <person name="Smith D.R."/>
            <person name="Bergman C.M."/>
            <person name="Oliver B."/>
            <person name="Markow T.A."/>
            <person name="Kaufman T.C."/>
            <person name="Kellis M."/>
            <person name="Gelbart W."/>
            <person name="Iyer V.N."/>
            <person name="Pollard D.A."/>
            <person name="Sackton T.B."/>
            <person name="Larracuente A.M."/>
            <person name="Singh N.D."/>
            <person name="Abad J.P."/>
            <person name="Abt D.N."/>
            <person name="Adryan B."/>
            <person name="Aguade M."/>
            <person name="Akashi H."/>
            <person name="Anderson W.W."/>
            <person name="Aquadro C.F."/>
            <person name="Ardell D.H."/>
            <person name="Arguello R."/>
            <person name="Artieri C.G."/>
            <person name="Barbash D.A."/>
            <person name="Barker D."/>
            <person name="Barsanti P."/>
            <person name="Batterham P."/>
            <person name="Batzoglou S."/>
            <person name="Begun D."/>
            <person name="Bhutkar A."/>
            <person name="Blanco E."/>
            <person name="Bosak S.A."/>
            <person name="Bradley R.K."/>
            <person name="Brand A.D."/>
            <person name="Brent M.R."/>
            <person name="Brooks A.N."/>
            <person name="Brown R.H."/>
            <person name="Butlin R.K."/>
            <person name="Caggese C."/>
            <person name="Calvi B.R."/>
            <person name="Bernardo de Carvalho A."/>
            <person name="Caspi A."/>
            <person name="Castrezana S."/>
            <person name="Celniker S.E."/>
            <person name="Chang J.L."/>
            <person name="Chapple C."/>
            <person name="Chatterji S."/>
            <person name="Chinwalla A."/>
            <person name="Civetta A."/>
            <person name="Clifton S.W."/>
            <person name="Comeron J.M."/>
            <person name="Costello J.C."/>
            <person name="Coyne J.A."/>
            <person name="Daub J."/>
            <person name="David R.G."/>
            <person name="Delcher A.L."/>
            <person name="Delehaunty K."/>
            <person name="Do C.B."/>
            <person name="Ebling H."/>
            <person name="Edwards K."/>
            <person name="Eickbush T."/>
            <person name="Evans J.D."/>
            <person name="Filipski A."/>
            <person name="Findeiss S."/>
            <person name="Freyhult E."/>
            <person name="Fulton L."/>
            <person name="Fulton R."/>
            <person name="Garcia A.C."/>
            <person name="Gardiner A."/>
            <person name="Garfield D.A."/>
            <person name="Garvin B.E."/>
            <person name="Gibson G."/>
            <person name="Gilbert D."/>
            <person name="Gnerre S."/>
            <person name="Godfrey J."/>
            <person name="Good R."/>
            <person name="Gotea V."/>
            <person name="Gravely B."/>
            <person name="Greenberg A.J."/>
            <person name="Griffiths-Jones S."/>
            <person name="Gross S."/>
            <person name="Guigo R."/>
            <person name="Gustafson E.A."/>
            <person name="Haerty W."/>
            <person name="Hahn M.W."/>
            <person name="Halligan D.L."/>
            <person name="Halpern A.L."/>
            <person name="Halter G.M."/>
            <person name="Han M.V."/>
            <person name="Heger A."/>
            <person name="Hillier L."/>
            <person name="Hinrichs A.S."/>
            <person name="Holmes I."/>
            <person name="Hoskins R.A."/>
            <person name="Hubisz M.J."/>
            <person name="Hultmark D."/>
            <person name="Huntley M.A."/>
            <person name="Jaffe D.B."/>
            <person name="Jagadeeshan S."/>
            <person name="Jeck W.R."/>
            <person name="Johnson J."/>
            <person name="Jones C.D."/>
            <person name="Jordan W.C."/>
            <person name="Karpen G.H."/>
            <person name="Kataoka E."/>
            <person name="Keightley P.D."/>
            <person name="Kheradpour P."/>
            <person name="Kirkness E.F."/>
            <person name="Koerich L.B."/>
            <person name="Kristiansen K."/>
            <person name="Kudrna D."/>
            <person name="Kulathinal R.J."/>
            <person name="Kumar S."/>
            <person name="Kwok R."/>
            <person name="Lander E."/>
            <person name="Langley C.H."/>
            <person name="Lapoint R."/>
            <person name="Lazzaro B.P."/>
            <person name="Lee S.J."/>
            <person name="Levesque L."/>
            <person name="Li R."/>
            <person name="Lin C.F."/>
            <person name="Lin M.F."/>
            <person name="Lindblad-Toh K."/>
            <person name="Llopart A."/>
            <person name="Long M."/>
            <person name="Low L."/>
            <person name="Lozovsky E."/>
            <person name="Lu J."/>
            <person name="Luo M."/>
            <person name="Machado C.A."/>
            <person name="Makalowski W."/>
            <person name="Marzo M."/>
            <person name="Matsuda M."/>
            <person name="Matzkin L."/>
            <person name="McAllister B."/>
            <person name="McBride C.S."/>
            <person name="McKernan B."/>
            <person name="McKernan K."/>
            <person name="Mendez-Lago M."/>
            <person name="Minx P."/>
            <person name="Mollenhauer M.U."/>
            <person name="Montooth K."/>
            <person name="Mount S.M."/>
            <person name="Mu X."/>
            <person name="Myers E."/>
            <person name="Negre B."/>
            <person name="Newfeld S."/>
            <person name="Nielsen R."/>
            <person name="Noor M.A."/>
            <person name="O'Grady P."/>
            <person name="Pachter L."/>
            <person name="Papaceit M."/>
            <person name="Parisi M.J."/>
            <person name="Parisi M."/>
            <person name="Parts L."/>
            <person name="Pedersen J.S."/>
            <person name="Pesole G."/>
            <person name="Phillippy A.M."/>
            <person name="Ponting C.P."/>
            <person name="Pop M."/>
            <person name="Porcelli D."/>
            <person name="Powell J.R."/>
            <person name="Prohaska S."/>
            <person name="Pruitt K."/>
            <person name="Puig M."/>
            <person name="Quesneville H."/>
            <person name="Ram K.R."/>
            <person name="Rand D."/>
            <person name="Rasmussen M.D."/>
            <person name="Reed L.K."/>
            <person name="Reenan R."/>
            <person name="Reily A."/>
            <person name="Remington K.A."/>
            <person name="Rieger T.T."/>
            <person name="Ritchie M.G."/>
            <person name="Robin C."/>
            <person name="Rogers Y.H."/>
            <person name="Rohde C."/>
            <person name="Rozas J."/>
            <person name="Rubenfield M.J."/>
            <person name="Ruiz A."/>
            <person name="Russo S."/>
            <person name="Salzberg S.L."/>
            <person name="Sanchez-Gracia A."/>
            <person name="Saranga D.J."/>
            <person name="Sato H."/>
            <person name="Schaeffer S.W."/>
            <person name="Schatz M.C."/>
            <person name="Schlenke T."/>
            <person name="Schwartz R."/>
            <person name="Segarra C."/>
            <person name="Singh R.S."/>
            <person name="Sirot L."/>
            <person name="Sirota M."/>
            <person name="Sisneros N.B."/>
            <person name="Smith C.D."/>
            <person name="Smith T.F."/>
            <person name="Spieth J."/>
            <person name="Stage D.E."/>
            <person name="Stark A."/>
            <person name="Stephan W."/>
            <person name="Strausberg R.L."/>
            <person name="Strempel S."/>
            <person name="Sturgill D."/>
            <person name="Sutton G."/>
            <person name="Sutton G.G."/>
            <person name="Tao W."/>
            <person name="Teichmann S."/>
            <person name="Tobari Y.N."/>
            <person name="Tomimura Y."/>
            <person name="Tsolas J.M."/>
            <person name="Valente V.L."/>
            <person name="Venter E."/>
            <person name="Venter J.C."/>
            <person name="Vicario S."/>
            <person name="Vieira F.G."/>
            <person name="Vilella A.J."/>
            <person name="Villasante A."/>
            <person name="Walenz B."/>
            <person name="Wang J."/>
            <person name="Wasserman M."/>
            <person name="Watts T."/>
            <person name="Wilson D."/>
            <person name="Wilson R.K."/>
            <person name="Wing R.A."/>
            <person name="Wolfner M.F."/>
            <person name="Wong A."/>
            <person name="Wong G.K."/>
            <person name="Wu C.I."/>
            <person name="Wu G."/>
            <person name="Yamamoto D."/>
            <person name="Yang H.P."/>
            <person name="Yang S.P."/>
            <person name="Yorke J.A."/>
            <person name="Yoshida K."/>
            <person name="Zdobnov E."/>
            <person name="Zhang P."/>
            <person name="Zhang Y."/>
            <person name="Zimin A.V."/>
            <person name="Baldwin J."/>
            <person name="Abdouelleil A."/>
            <person name="Abdulkadir J."/>
            <person name="Abebe A."/>
            <person name="Abera B."/>
            <person name="Abreu J."/>
            <person name="Acer S.C."/>
            <person name="Aftuck L."/>
            <person name="Alexander A."/>
            <person name="An P."/>
            <person name="Anderson E."/>
            <person name="Anderson S."/>
            <person name="Arachi H."/>
            <person name="Azer M."/>
            <person name="Bachantsang P."/>
            <person name="Barry A."/>
            <person name="Bayul T."/>
            <person name="Berlin A."/>
            <person name="Bessette D."/>
            <person name="Bloom T."/>
            <person name="Blye J."/>
            <person name="Boguslavskiy L."/>
            <person name="Bonnet C."/>
            <person name="Boukhgalter B."/>
            <person name="Bourzgui I."/>
            <person name="Brown A."/>
            <person name="Cahill P."/>
            <person name="Channer S."/>
            <person name="Cheshatsang Y."/>
            <person name="Chuda L."/>
            <person name="Citroen M."/>
            <person name="Collymore A."/>
            <person name="Cooke P."/>
            <person name="Costello M."/>
            <person name="D'Aco K."/>
            <person name="Daza R."/>
            <person name="De Haan G."/>
            <person name="DeGray S."/>
            <person name="DeMaso C."/>
            <person name="Dhargay N."/>
            <person name="Dooley K."/>
            <person name="Dooley E."/>
            <person name="Doricent M."/>
            <person name="Dorje P."/>
            <person name="Dorjee K."/>
            <person name="Dupes A."/>
            <person name="Elong R."/>
            <person name="Falk J."/>
            <person name="Farina A."/>
            <person name="Faro S."/>
            <person name="Ferguson D."/>
            <person name="Fisher S."/>
            <person name="Foley C.D."/>
            <person name="Franke A."/>
            <person name="Friedrich D."/>
            <person name="Gadbois L."/>
            <person name="Gearin G."/>
            <person name="Gearin C.R."/>
            <person name="Giannoukos G."/>
            <person name="Goode T."/>
            <person name="Graham J."/>
            <person name="Grandbois E."/>
            <person name="Grewal S."/>
            <person name="Gyaltsen K."/>
            <person name="Hafez N."/>
            <person name="Hagos B."/>
            <person name="Hall J."/>
            <person name="Henson C."/>
            <person name="Hollinger A."/>
            <person name="Honan T."/>
            <person name="Huard M.D."/>
            <person name="Hughes L."/>
            <person name="Hurhula B."/>
            <person name="Husby M.E."/>
            <person name="Kamat A."/>
            <person name="Kanga B."/>
            <person name="Kashin S."/>
            <person name="Khazanovich D."/>
            <person name="Kisner P."/>
            <person name="Lance K."/>
            <person name="Lara M."/>
            <person name="Lee W."/>
            <person name="Lennon N."/>
            <person name="Letendre F."/>
            <person name="LeVine R."/>
            <person name="Lipovsky A."/>
            <person name="Liu X."/>
            <person name="Liu J."/>
            <person name="Liu S."/>
            <person name="Lokyitsang T."/>
            <person name="Lokyitsang Y."/>
            <person name="Lubonja R."/>
            <person name="Lui A."/>
            <person name="MacDonald P."/>
            <person name="Magnisalis V."/>
            <person name="Maru K."/>
            <person name="Matthews C."/>
            <person name="McCusker W."/>
            <person name="McDonough S."/>
            <person name="Mehta T."/>
            <person name="Meldrim J."/>
            <person name="Meneus L."/>
            <person name="Mihai O."/>
            <person name="Mihalev A."/>
            <person name="Mihova T."/>
            <person name="Mittelman R."/>
            <person name="Mlenga V."/>
            <person name="Montmayeur A."/>
            <person name="Mulrain L."/>
            <person name="Navidi A."/>
            <person name="Naylor J."/>
            <person name="Negash T."/>
            <person name="Nguyen T."/>
            <person name="Nguyen N."/>
            <person name="Nicol R."/>
            <person name="Norbu C."/>
            <person name="Norbu N."/>
            <person name="Novod N."/>
            <person name="O'Neill B."/>
            <person name="Osman S."/>
            <person name="Markiewicz E."/>
            <person name="Oyono O.L."/>
            <person name="Patti C."/>
            <person name="Phunkhang P."/>
            <person name="Pierre F."/>
            <person name="Priest M."/>
            <person name="Raghuraman S."/>
            <person name="Rege F."/>
            <person name="Reyes R."/>
            <person name="Rise C."/>
            <person name="Rogov P."/>
            <person name="Ross K."/>
            <person name="Ryan E."/>
            <person name="Settipalli S."/>
            <person name="Shea T."/>
            <person name="Sherpa N."/>
            <person name="Shi L."/>
            <person name="Shih D."/>
            <person name="Sparrow T."/>
            <person name="Spaulding J."/>
            <person name="Stalker J."/>
            <person name="Stange-Thomann N."/>
            <person name="Stavropoulos S."/>
            <person name="Stone C."/>
            <person name="Strader C."/>
            <person name="Tesfaye S."/>
            <person name="Thomson T."/>
            <person name="Thoulutsang Y."/>
            <person name="Thoulutsang D."/>
            <person name="Topham K."/>
            <person name="Topping I."/>
            <person name="Tsamla T."/>
            <person name="Vassiliev H."/>
            <person name="Vo A."/>
            <person name="Wangchuk T."/>
            <person name="Wangdi T."/>
            <person name="Weiand M."/>
            <person name="Wilkinson J."/>
            <person name="Wilson A."/>
            <person name="Yadav S."/>
            <person name="Young G."/>
            <person name="Yu Q."/>
            <person name="Zembek L."/>
            <person name="Zhong D."/>
            <person name="Zimmer A."/>
            <person name="Zwirko Z."/>
            <person name="Jaffe D.B."/>
            <person name="Alvarez P."/>
            <person name="Brockman W."/>
            <person name="Butler J."/>
            <person name="Chin C."/>
            <person name="Gnerre S."/>
            <person name="Grabherr M."/>
            <person name="Kleber M."/>
            <person name="Mauceli E."/>
            <person name="MacCallum I."/>
        </authorList>
    </citation>
    <scope>NUCLEOTIDE SEQUENCE [LARGE SCALE GENOMIC DNA]</scope>
    <source>
        <strain evidence="1 2">TSC#14021-0224.01</strain>
    </source>
</reference>
<feature type="non-terminal residue" evidence="1">
    <location>
        <position position="141"/>
    </location>
</feature>
<dbReference type="EMBL" id="CH954179">
    <property type="protein sequence ID" value="KQS61980.1"/>
    <property type="molecule type" value="Genomic_DNA"/>
</dbReference>
<proteinExistence type="predicted"/>
<dbReference type="AlphaFoldDB" id="A0A0Q5VLT6"/>
<sequence>MKVYDQVIFTAELLHHRSVGSRIKETRRHWEERCSWFPAAQRNLEARCSEIYKESFEQYGNDHFEFYANRNRLREEHRVNTKSYRRRERRRSHRPMDHLKEFRVSPTSNGDTEVFGQCNSFNGFLNLKSKRLNCKVCKIVR</sequence>